<accession>A0A803NGQ8</accession>
<sequence length="1714" mass="193023">MFRLPLPGLPSLRMKPFFSRYFAFFVYLRFFLLIISAQPFYSLHSFLFYIAVFTYQPRVMDLTPQSQQHPSDFTDEETLVHEFDNISVHHDSTPQSYCLVAKVLSPKLIKSDWVAKAMKEAWMVRCPFSFSDYHSGMFLIRFGCEGDRRRVMEGQPWHFDRNLILLAIPDAFDTVVPSQVSYVPLWVQIHLIPFGKRSHDLAKFLSLQLGDLIEVHAASLYDTISPFMRIRVLVDVTKPLRRGMNIKFRSLPSVKWLKFMYEGLQNYCYYCGMLDHTFNRCEKLLKYCDVSPVPPSLPYKDILRAPTKTTYKKSIFDLSNSVPFEESSSRHSVSNQSLQDAINQFLIPSMVNTSLSLDVLSDGSRSTPSPPHSSVMATTNFMAGIPSLSCPLSTTPLLTTSVITTIDKGKSVMVSECPRIILSPPPLTLSGAKRSFQRQNVQFGNSVREMLKRARAASEDVDVAVVPSLDTSDDQAGSTRAFRNLSLLVKQHQPLLLFVMETKLKAGSIDRFKTQLSFDFGFEVPRRGLGGGLFLFWNDVVNLTVLSYSCSHIDCFVQMSDNINFHLSCYYGSPYSSGKLDCYTLLNRLYDVAPSSPWLILGDFNDYLALVDKSTSTMPPSNAMVHFNTFLSKYSLSPMPFKGNRFTYKHGKTLVRLDWAVINANWSALFPKASLTHLPFFGSDHRCLKILLTDPSQSMYHFSGFRFENSWFSEPDFPHVILSNWHSSPPTQNSTCLSSFLATQSHCIDQLKQWGKNKQHFKHTIQQLQHSLNNIYSSTTLTDTDVHRAKALQNDLDCVLYKEEIYWKQRARASWLKAGDKNTKFFHHRASSRRRHNNISHITLDNGTVIHDFNQICQYFRSFYVSLFSSQGIDFPAVHSILSGTTRTLTPSQYSIISHPFTPDEVHDALFQLPGDKAPGPDGLNAHFYQKNWSTVGPSLTEAVLDVLNNQSDPSSINNTTLVLVPKKKNASSLKDFRPISLCTTIYKIISKAIANRLKLVLSDLISSNQSAFLSDRIIFDNVLIANEIISAINNRKSGKVGWVALKLDMEKAFDRVEWGFLQSILTHLGFPPTFISLIIRCLSTVTFTISINNHLLPSFSPTRGIRQGDPLSPYLFLLVSEGLSAATRVIASHSNFNGISICRAAPSISHLLFADDSLLFTTTSHNNCRSIKEILTLYHKATGQSVNLSKSSILFSPNTSPSDKDFFLTTLQLENKPFVSKYLGVPQCFGRSKRSSFHYITQKASAKLQLWNNKFFSKAGKETLIKAVIQAIPSYAMSCFRIPISICKTLDRLTAQFWWGSSGNHNKLHWKKWSSVCTSKFFGGLGFRNFVHHNQALLAKQAWRILTNPHSLIARLLKAKYFKHNDFLSASKGHCPSYTWSSLLWGRDLLSSGLISKIGNGETTDTLRHYWIPGFKNITYKTHVPPPNPTVSFFISDSGSWDVHKLNTYFSQDIVKAILTIPIDISQPDSLIWSSHPSGNLTDIKDFLLTGFEILPKDQLSLCVALLWSIWNKRNQTLFQSKSPPLHDIEDSVVDYLKEYSNSQQHSAASIPIPPATGTQPPLPPAGMYTLYSDAAISTPRSTMGFGAAIQDSTGQIIAALSSPHTGALSPTLAEAYALLQAIQWCSLVHLPLHSIYTDCLDLVKKIHKRSKDRSPTSDAVRKIIASLSTFPGAYISHVSRNHNATAHALAHKALETDTDLIWNCHSFNSFFS</sequence>
<evidence type="ECO:0000313" key="4">
    <source>
        <dbReference type="Proteomes" id="UP000596661"/>
    </source>
</evidence>
<dbReference type="InterPro" id="IPR036397">
    <property type="entry name" value="RNaseH_sf"/>
</dbReference>
<keyword evidence="4" id="KW-1185">Reference proteome</keyword>
<organism evidence="3 4">
    <name type="scientific">Cannabis sativa</name>
    <name type="common">Hemp</name>
    <name type="synonym">Marijuana</name>
    <dbReference type="NCBI Taxonomy" id="3483"/>
    <lineage>
        <taxon>Eukaryota</taxon>
        <taxon>Viridiplantae</taxon>
        <taxon>Streptophyta</taxon>
        <taxon>Embryophyta</taxon>
        <taxon>Tracheophyta</taxon>
        <taxon>Spermatophyta</taxon>
        <taxon>Magnoliopsida</taxon>
        <taxon>eudicotyledons</taxon>
        <taxon>Gunneridae</taxon>
        <taxon>Pentapetalae</taxon>
        <taxon>rosids</taxon>
        <taxon>fabids</taxon>
        <taxon>Rosales</taxon>
        <taxon>Cannabaceae</taxon>
        <taxon>Cannabis</taxon>
    </lineage>
</organism>
<dbReference type="InterPro" id="IPR025836">
    <property type="entry name" value="Zn_knuckle_CX2CX4HX4C"/>
</dbReference>
<dbReference type="EMBL" id="UZAU01000026">
    <property type="status" value="NOT_ANNOTATED_CDS"/>
    <property type="molecule type" value="Genomic_DNA"/>
</dbReference>
<dbReference type="InterPro" id="IPR000477">
    <property type="entry name" value="RT_dom"/>
</dbReference>
<reference evidence="3" key="2">
    <citation type="submission" date="2021-03" db="UniProtKB">
        <authorList>
            <consortium name="EnsemblPlants"/>
        </authorList>
    </citation>
    <scope>IDENTIFICATION</scope>
</reference>
<dbReference type="InterPro" id="IPR012337">
    <property type="entry name" value="RNaseH-like_sf"/>
</dbReference>
<evidence type="ECO:0000259" key="2">
    <source>
        <dbReference type="PROSITE" id="PS50878"/>
    </source>
</evidence>
<evidence type="ECO:0000256" key="1">
    <source>
        <dbReference type="SAM" id="Phobius"/>
    </source>
</evidence>
<dbReference type="PANTHER" id="PTHR31635">
    <property type="entry name" value="REVERSE TRANSCRIPTASE DOMAIN-CONTAINING PROTEIN-RELATED"/>
    <property type="match status" value="1"/>
</dbReference>
<name>A0A803NGQ8_CANSA</name>
<keyword evidence="1" id="KW-0472">Membrane</keyword>
<dbReference type="SUPFAM" id="SSF56672">
    <property type="entry name" value="DNA/RNA polymerases"/>
    <property type="match status" value="1"/>
</dbReference>
<dbReference type="Pfam" id="PF13456">
    <property type="entry name" value="RVT_3"/>
    <property type="match status" value="1"/>
</dbReference>
<dbReference type="PANTHER" id="PTHR31635:SF196">
    <property type="entry name" value="REVERSE TRANSCRIPTASE DOMAIN-CONTAINING PROTEIN-RELATED"/>
    <property type="match status" value="1"/>
</dbReference>
<proteinExistence type="predicted"/>
<dbReference type="CDD" id="cd06222">
    <property type="entry name" value="RNase_H_like"/>
    <property type="match status" value="1"/>
</dbReference>
<dbReference type="Pfam" id="PF14111">
    <property type="entry name" value="DUF4283"/>
    <property type="match status" value="1"/>
</dbReference>
<evidence type="ECO:0000313" key="3">
    <source>
        <dbReference type="EnsemblPlants" id="cds.evm.model.01.1363"/>
    </source>
</evidence>
<dbReference type="GO" id="GO:0003676">
    <property type="term" value="F:nucleic acid binding"/>
    <property type="evidence" value="ECO:0007669"/>
    <property type="project" value="InterPro"/>
</dbReference>
<reference evidence="3" key="1">
    <citation type="submission" date="2018-11" db="EMBL/GenBank/DDBJ databases">
        <authorList>
            <person name="Grassa J C."/>
        </authorList>
    </citation>
    <scope>NUCLEOTIDE SEQUENCE [LARGE SCALE GENOMIC DNA]</scope>
</reference>
<dbReference type="InterPro" id="IPR005135">
    <property type="entry name" value="Endo/exonuclease/phosphatase"/>
</dbReference>
<dbReference type="Pfam" id="PF03372">
    <property type="entry name" value="Exo_endo_phos"/>
    <property type="match status" value="1"/>
</dbReference>
<dbReference type="Gene3D" id="3.60.10.10">
    <property type="entry name" value="Endonuclease/exonuclease/phosphatase"/>
    <property type="match status" value="1"/>
</dbReference>
<keyword evidence="1" id="KW-0812">Transmembrane</keyword>
<dbReference type="Pfam" id="PF14392">
    <property type="entry name" value="zf-CCHC_4"/>
    <property type="match status" value="1"/>
</dbReference>
<dbReference type="PROSITE" id="PS50878">
    <property type="entry name" value="RT_POL"/>
    <property type="match status" value="1"/>
</dbReference>
<dbReference type="Proteomes" id="UP000596661">
    <property type="component" value="Chromosome 1"/>
</dbReference>
<keyword evidence="1" id="KW-1133">Transmembrane helix</keyword>
<dbReference type="Gramene" id="evm.model.01.1363">
    <property type="protein sequence ID" value="cds.evm.model.01.1363"/>
    <property type="gene ID" value="evm.TU.01.1363"/>
</dbReference>
<dbReference type="EnsemblPlants" id="evm.model.01.1363">
    <property type="protein sequence ID" value="cds.evm.model.01.1363"/>
    <property type="gene ID" value="evm.TU.01.1363"/>
</dbReference>
<dbReference type="InterPro" id="IPR043502">
    <property type="entry name" value="DNA/RNA_pol_sf"/>
</dbReference>
<dbReference type="SUPFAM" id="SSF56219">
    <property type="entry name" value="DNase I-like"/>
    <property type="match status" value="1"/>
</dbReference>
<protein>
    <recommendedName>
        <fullName evidence="2">Reverse transcriptase domain-containing protein</fullName>
    </recommendedName>
</protein>
<dbReference type="Gene3D" id="3.30.420.10">
    <property type="entry name" value="Ribonuclease H-like superfamily/Ribonuclease H"/>
    <property type="match status" value="1"/>
</dbReference>
<dbReference type="InterPro" id="IPR044730">
    <property type="entry name" value="RNase_H-like_dom_plant"/>
</dbReference>
<feature type="transmembrane region" description="Helical" evidence="1">
    <location>
        <begin position="21"/>
        <end position="41"/>
    </location>
</feature>
<dbReference type="InterPro" id="IPR002156">
    <property type="entry name" value="RNaseH_domain"/>
</dbReference>
<dbReference type="GO" id="GO:0004523">
    <property type="term" value="F:RNA-DNA hybrid ribonuclease activity"/>
    <property type="evidence" value="ECO:0007669"/>
    <property type="project" value="InterPro"/>
</dbReference>
<dbReference type="InterPro" id="IPR036691">
    <property type="entry name" value="Endo/exonu/phosph_ase_sf"/>
</dbReference>
<dbReference type="Pfam" id="PF00078">
    <property type="entry name" value="RVT_1"/>
    <property type="match status" value="1"/>
</dbReference>
<feature type="domain" description="Reverse transcriptase" evidence="2">
    <location>
        <begin position="946"/>
        <end position="1212"/>
    </location>
</feature>
<dbReference type="SUPFAM" id="SSF53098">
    <property type="entry name" value="Ribonuclease H-like"/>
    <property type="match status" value="1"/>
</dbReference>
<dbReference type="CDD" id="cd01650">
    <property type="entry name" value="RT_nLTR_like"/>
    <property type="match status" value="1"/>
</dbReference>
<dbReference type="InterPro" id="IPR025558">
    <property type="entry name" value="DUF4283"/>
</dbReference>